<gene>
    <name evidence="1" type="ORF">FPZ49_11440</name>
</gene>
<dbReference type="RefSeq" id="WP_186445772.1">
    <property type="nucleotide sequence ID" value="NZ_VNJI01000011.1"/>
</dbReference>
<evidence type="ECO:0000313" key="1">
    <source>
        <dbReference type="EMBL" id="TVY09977.1"/>
    </source>
</evidence>
<protein>
    <submittedName>
        <fullName evidence="1">Uncharacterized protein</fullName>
    </submittedName>
</protein>
<evidence type="ECO:0000313" key="2">
    <source>
        <dbReference type="Proteomes" id="UP000317036"/>
    </source>
</evidence>
<organism evidence="1 2">
    <name type="scientific">Paenibacillus cremeus</name>
    <dbReference type="NCBI Taxonomy" id="2163881"/>
    <lineage>
        <taxon>Bacteria</taxon>
        <taxon>Bacillati</taxon>
        <taxon>Bacillota</taxon>
        <taxon>Bacilli</taxon>
        <taxon>Bacillales</taxon>
        <taxon>Paenibacillaceae</taxon>
        <taxon>Paenibacillus</taxon>
    </lineage>
</organism>
<name>A0A559KCW7_9BACL</name>
<keyword evidence="2" id="KW-1185">Reference proteome</keyword>
<reference evidence="1 2" key="1">
    <citation type="submission" date="2019-07" db="EMBL/GenBank/DDBJ databases">
        <authorList>
            <person name="Kim J."/>
        </authorList>
    </citation>
    <scope>NUCLEOTIDE SEQUENCE [LARGE SCALE GENOMIC DNA]</scope>
    <source>
        <strain evidence="1 2">JC52</strain>
    </source>
</reference>
<dbReference type="Proteomes" id="UP000317036">
    <property type="component" value="Unassembled WGS sequence"/>
</dbReference>
<dbReference type="EMBL" id="VNJI01000011">
    <property type="protein sequence ID" value="TVY09977.1"/>
    <property type="molecule type" value="Genomic_DNA"/>
</dbReference>
<proteinExistence type="predicted"/>
<comment type="caution">
    <text evidence="1">The sequence shown here is derived from an EMBL/GenBank/DDBJ whole genome shotgun (WGS) entry which is preliminary data.</text>
</comment>
<dbReference type="AlphaFoldDB" id="A0A559KCW7"/>
<sequence length="259" mass="27714">MSVKWLGDTRANYKDLGELVARYVFNGNKSVSVSSVDTVNNIFTSTAHGLTNGQRVAIFLNQNAGKIHPFTAFPTGFSTNNSYYYVVNATTDTFQVSATSGGAAKTISGGDITKWHFEVIGATLISISNLPPAPKYRCILYGTTASNVSLMLYPSAPNNWNDNSSIRYADNTFGNCSLGSSANYWNYVEAYFDSTGIAKASYKGKTITASPSAATFTGTSITDAFVFTNTTFADSLISGITFNCGELIANGTVMEVYTA</sequence>
<accession>A0A559KCW7</accession>